<proteinExistence type="predicted"/>
<dbReference type="Proteomes" id="UP000433101">
    <property type="component" value="Unassembled WGS sequence"/>
</dbReference>
<evidence type="ECO:0000313" key="1">
    <source>
        <dbReference type="EMBL" id="MXN66923.1"/>
    </source>
</evidence>
<organism evidence="1 2">
    <name type="scientific">Stappia sediminis</name>
    <dbReference type="NCBI Taxonomy" id="2692190"/>
    <lineage>
        <taxon>Bacteria</taxon>
        <taxon>Pseudomonadati</taxon>
        <taxon>Pseudomonadota</taxon>
        <taxon>Alphaproteobacteria</taxon>
        <taxon>Hyphomicrobiales</taxon>
        <taxon>Stappiaceae</taxon>
        <taxon>Stappia</taxon>
    </lineage>
</organism>
<sequence length="120" mass="13254">MIAIGSLAQAAIANSEMTGSEIKAAVSGKRIFLKTPFGGEFPLYYRENGKVDGSGKAIGLGRFMKPSDSGRWWVQGDRLCQQWRSWYDGKRFCFTLAEQGGNTLLWTRDDGLSGRARIGK</sequence>
<reference evidence="1 2" key="1">
    <citation type="submission" date="2019-12" db="EMBL/GenBank/DDBJ databases">
        <authorList>
            <person name="Li M."/>
        </authorList>
    </citation>
    <scope>NUCLEOTIDE SEQUENCE [LARGE SCALE GENOMIC DNA]</scope>
    <source>
        <strain evidence="1 2">GBMRC 2046</strain>
    </source>
</reference>
<keyword evidence="2" id="KW-1185">Reference proteome</keyword>
<gene>
    <name evidence="1" type="ORF">GR183_18565</name>
</gene>
<protein>
    <submittedName>
        <fullName evidence="1">Uncharacterized protein</fullName>
    </submittedName>
</protein>
<comment type="caution">
    <text evidence="1">The sequence shown here is derived from an EMBL/GenBank/DDBJ whole genome shotgun (WGS) entry which is preliminary data.</text>
</comment>
<dbReference type="AlphaFoldDB" id="A0A7X3LXJ8"/>
<accession>A0A7X3LXJ8</accession>
<dbReference type="EMBL" id="WUMV01000009">
    <property type="protein sequence ID" value="MXN66923.1"/>
    <property type="molecule type" value="Genomic_DNA"/>
</dbReference>
<evidence type="ECO:0000313" key="2">
    <source>
        <dbReference type="Proteomes" id="UP000433101"/>
    </source>
</evidence>
<name>A0A7X3LXJ8_9HYPH</name>